<name>A0AAD9V8P8_ACRCE</name>
<dbReference type="EMBL" id="JARQWQ010000021">
    <property type="protein sequence ID" value="KAK2564875.1"/>
    <property type="molecule type" value="Genomic_DNA"/>
</dbReference>
<evidence type="ECO:0000313" key="2">
    <source>
        <dbReference type="Proteomes" id="UP001249851"/>
    </source>
</evidence>
<gene>
    <name evidence="1" type="ORF">P5673_011574</name>
</gene>
<keyword evidence="2" id="KW-1185">Reference proteome</keyword>
<comment type="caution">
    <text evidence="1">The sequence shown here is derived from an EMBL/GenBank/DDBJ whole genome shotgun (WGS) entry which is preliminary data.</text>
</comment>
<organism evidence="1 2">
    <name type="scientific">Acropora cervicornis</name>
    <name type="common">Staghorn coral</name>
    <dbReference type="NCBI Taxonomy" id="6130"/>
    <lineage>
        <taxon>Eukaryota</taxon>
        <taxon>Metazoa</taxon>
        <taxon>Cnidaria</taxon>
        <taxon>Anthozoa</taxon>
        <taxon>Hexacorallia</taxon>
        <taxon>Scleractinia</taxon>
        <taxon>Astrocoeniina</taxon>
        <taxon>Acroporidae</taxon>
        <taxon>Acropora</taxon>
    </lineage>
</organism>
<reference evidence="1" key="2">
    <citation type="journal article" date="2023" name="Science">
        <title>Genomic signatures of disease resistance in endangered staghorn corals.</title>
        <authorList>
            <person name="Vollmer S.V."/>
            <person name="Selwyn J.D."/>
            <person name="Despard B.A."/>
            <person name="Roesel C.L."/>
        </authorList>
    </citation>
    <scope>NUCLEOTIDE SEQUENCE</scope>
    <source>
        <strain evidence="1">K2</strain>
    </source>
</reference>
<protein>
    <submittedName>
        <fullName evidence="1">Uncharacterized protein</fullName>
    </submittedName>
</protein>
<proteinExistence type="predicted"/>
<dbReference type="AlphaFoldDB" id="A0AAD9V8P8"/>
<accession>A0AAD9V8P8</accession>
<dbReference type="Proteomes" id="UP001249851">
    <property type="component" value="Unassembled WGS sequence"/>
</dbReference>
<reference evidence="1" key="1">
    <citation type="journal article" date="2023" name="G3 (Bethesda)">
        <title>Whole genome assembly and annotation of the endangered Caribbean coral Acropora cervicornis.</title>
        <authorList>
            <person name="Selwyn J.D."/>
            <person name="Vollmer S.V."/>
        </authorList>
    </citation>
    <scope>NUCLEOTIDE SEQUENCE</scope>
    <source>
        <strain evidence="1">K2</strain>
    </source>
</reference>
<evidence type="ECO:0000313" key="1">
    <source>
        <dbReference type="EMBL" id="KAK2564875.1"/>
    </source>
</evidence>
<sequence>MQLVRNISLRNRCLAQSNNLLQNLTGETLLGSGHKPSFQMNPRLYIFQLTCQIIILQFVLWSVKGSSTYYLKPTGRYNISETLLPSLVKEQIGTNTPVIGSVTPSRVVMEATMTLPLLKGPATAACPTPSTCPCPCPLPSSGVHPSALRHLHNTGGSLHGQKCPSLCICLCVGTV</sequence>